<accession>A0ABU1P0K4</accession>
<protein>
    <submittedName>
        <fullName evidence="4">ADP-ribose pyrophosphatase YjhB (NUDIX family)</fullName>
    </submittedName>
</protein>
<proteinExistence type="predicted"/>
<dbReference type="SUPFAM" id="SSF55811">
    <property type="entry name" value="Nudix"/>
    <property type="match status" value="1"/>
</dbReference>
<dbReference type="Gene3D" id="3.90.79.10">
    <property type="entry name" value="Nucleoside Triphosphate Pyrophosphohydrolase"/>
    <property type="match status" value="1"/>
</dbReference>
<reference evidence="4 5" key="1">
    <citation type="submission" date="2023-07" db="EMBL/GenBank/DDBJ databases">
        <title>Sorghum-associated microbial communities from plants grown in Nebraska, USA.</title>
        <authorList>
            <person name="Schachtman D."/>
        </authorList>
    </citation>
    <scope>NUCLEOTIDE SEQUENCE [LARGE SCALE GENOMIC DNA]</scope>
    <source>
        <strain evidence="4 5">CC258</strain>
    </source>
</reference>
<dbReference type="InterPro" id="IPR000086">
    <property type="entry name" value="NUDIX_hydrolase_dom"/>
</dbReference>
<dbReference type="PANTHER" id="PTHR43046">
    <property type="entry name" value="GDP-MANNOSE MANNOSYL HYDROLASE"/>
    <property type="match status" value="1"/>
</dbReference>
<organism evidence="4 5">
    <name type="scientific">Paenibacillus qinlingensis</name>
    <dbReference type="NCBI Taxonomy" id="1837343"/>
    <lineage>
        <taxon>Bacteria</taxon>
        <taxon>Bacillati</taxon>
        <taxon>Bacillota</taxon>
        <taxon>Bacilli</taxon>
        <taxon>Bacillales</taxon>
        <taxon>Paenibacillaceae</taxon>
        <taxon>Paenibacillus</taxon>
    </lineage>
</organism>
<dbReference type="InterPro" id="IPR015797">
    <property type="entry name" value="NUDIX_hydrolase-like_dom_sf"/>
</dbReference>
<evidence type="ECO:0000313" key="4">
    <source>
        <dbReference type="EMBL" id="MDR6553276.1"/>
    </source>
</evidence>
<dbReference type="PANTHER" id="PTHR43046:SF2">
    <property type="entry name" value="8-OXO-DGTP DIPHOSPHATASE-RELATED"/>
    <property type="match status" value="1"/>
</dbReference>
<evidence type="ECO:0000313" key="5">
    <source>
        <dbReference type="Proteomes" id="UP001267290"/>
    </source>
</evidence>
<keyword evidence="5" id="KW-1185">Reference proteome</keyword>
<feature type="domain" description="Nudix hydrolase" evidence="3">
    <location>
        <begin position="1"/>
        <end position="92"/>
    </location>
</feature>
<dbReference type="Pfam" id="PF00293">
    <property type="entry name" value="NUDIX"/>
    <property type="match status" value="1"/>
</dbReference>
<comment type="caution">
    <text evidence="4">The sequence shown here is derived from an EMBL/GenBank/DDBJ whole genome shotgun (WGS) entry which is preliminary data.</text>
</comment>
<name>A0ABU1P0K4_9BACL</name>
<dbReference type="EMBL" id="JAVDSB010000009">
    <property type="protein sequence ID" value="MDR6553276.1"/>
    <property type="molecule type" value="Genomic_DNA"/>
</dbReference>
<dbReference type="PROSITE" id="PS51462">
    <property type="entry name" value="NUDIX"/>
    <property type="match status" value="1"/>
</dbReference>
<comment type="cofactor">
    <cofactor evidence="1">
        <name>Mg(2+)</name>
        <dbReference type="ChEBI" id="CHEBI:18420"/>
    </cofactor>
</comment>
<keyword evidence="2" id="KW-0378">Hydrolase</keyword>
<gene>
    <name evidence="4" type="ORF">J2736_004483</name>
</gene>
<dbReference type="Proteomes" id="UP001267290">
    <property type="component" value="Unassembled WGS sequence"/>
</dbReference>
<evidence type="ECO:0000256" key="1">
    <source>
        <dbReference type="ARBA" id="ARBA00001946"/>
    </source>
</evidence>
<evidence type="ECO:0000256" key="2">
    <source>
        <dbReference type="ARBA" id="ARBA00022801"/>
    </source>
</evidence>
<evidence type="ECO:0000259" key="3">
    <source>
        <dbReference type="PROSITE" id="PS51462"/>
    </source>
</evidence>
<sequence length="92" mass="10464">MELGETVQDTARREVFEETGLILGKLELFGVYSGSKYDKTFSNGDQVSMVQFLFTCNEFEGEFIKQNAESQQNSFFALDELPDNGQNSSNMW</sequence>